<dbReference type="KEGG" id="agh:M3I41_03030"/>
<keyword evidence="7" id="KW-1133">Transmembrane helix</keyword>
<dbReference type="Proteomes" id="UP000830236">
    <property type="component" value="Chromosome"/>
</dbReference>
<dbReference type="NCBIfam" id="TIGR00639">
    <property type="entry name" value="PurN"/>
    <property type="match status" value="1"/>
</dbReference>
<dbReference type="AlphaFoldDB" id="A0A9E7AQV8"/>
<feature type="domain" description="Formyl transferase N-terminal" evidence="8">
    <location>
        <begin position="416"/>
        <end position="592"/>
    </location>
</feature>
<feature type="transmembrane region" description="Helical" evidence="7">
    <location>
        <begin position="243"/>
        <end position="265"/>
    </location>
</feature>
<evidence type="ECO:0000313" key="10">
    <source>
        <dbReference type="Proteomes" id="UP000830236"/>
    </source>
</evidence>
<dbReference type="GO" id="GO:0004644">
    <property type="term" value="F:phosphoribosylglycinamide formyltransferase activity"/>
    <property type="evidence" value="ECO:0007669"/>
    <property type="project" value="UniProtKB-UniRule"/>
</dbReference>
<dbReference type="PANTHER" id="PTHR43369">
    <property type="entry name" value="PHOSPHORIBOSYLGLYCINAMIDE FORMYLTRANSFERASE"/>
    <property type="match status" value="1"/>
</dbReference>
<feature type="site" description="Raises pKa of active site His" evidence="6">
    <location>
        <position position="558"/>
    </location>
</feature>
<keyword evidence="3 6" id="KW-0658">Purine biosynthesis</keyword>
<feature type="binding site" evidence="6">
    <location>
        <begin position="503"/>
        <end position="506"/>
    </location>
    <ligand>
        <name>(6R)-10-formyltetrahydrofolate</name>
        <dbReference type="ChEBI" id="CHEBI:195366"/>
    </ligand>
</feature>
<comment type="function">
    <text evidence="6">Catalyzes the transfer of a formyl group from 10-formyltetrahydrofolate to 5-phospho-ribosyl-glycinamide (GAR), producing 5-phospho-ribosyl-N-formylglycinamide (FGAR) and tetrahydrofolate.</text>
</comment>
<dbReference type="SUPFAM" id="SSF53328">
    <property type="entry name" value="Formyltransferase"/>
    <property type="match status" value="1"/>
</dbReference>
<dbReference type="InterPro" id="IPR002376">
    <property type="entry name" value="Formyl_transf_N"/>
</dbReference>
<name>A0A9E7AQV8_9ACTO</name>
<feature type="transmembrane region" description="Helical" evidence="7">
    <location>
        <begin position="106"/>
        <end position="130"/>
    </location>
</feature>
<protein>
    <recommendedName>
        <fullName evidence="6">Phosphoribosylglycinamide formyltransferase</fullName>
        <ecNumber evidence="6">2.1.2.2</ecNumber>
    </recommendedName>
    <alternativeName>
        <fullName evidence="6">5'-phosphoribosylglycinamide transformylase</fullName>
    </alternativeName>
    <alternativeName>
        <fullName evidence="6">GAR transformylase</fullName>
        <shortName evidence="6">GART</shortName>
    </alternativeName>
</protein>
<feature type="transmembrane region" description="Helical" evidence="7">
    <location>
        <begin position="175"/>
        <end position="204"/>
    </location>
</feature>
<sequence>MSTSATPTRTELTVPSDWPGAVRAGVEWVALGWLSVVIPTLLVALIVTPSVQYSTVSSLASGTNLWLLGLGGARHSEIDGTLSLPLLGLTIYNLWLARSFIRRAQLFNVSAIVVTACTSAGAAFVGSFTAPSSSSFFPAVLFSALLAAVVAAVELGRAGHLDDTRLGKAWARRPLWLGLGLRLAGFELLTLATAALVVLALALVTGFSRISTLHDSLVGAGTVATVSLLTLQILWLPTAAIWALSWLAGPGFALGQGSLFSPGVVRAGSVPALPMLGALPKTAFGSAWIIIVVLILGLTLVTWLAIGRKVAANSKLISLRATLALGATAIITSSLVILLLCLAASGSVGPGRMSVAGPRTLAVVGALAAQLFAATLLGLVLPHPRVRLGASQTKHKIEVVSMSASKAAARSGNEPKRLVVLASGSGSNLLAILKACQDPTYGAKVVAVGADKTCKALDYAAQYKVPSFVVPLKDYPSRASWDQALTDAVAKYQPDLVVCAGFMKLVGESFLAEFGGKTINTHPALLPKYPGAHAVRDALADGATVSGATLFWVDAGVDTGKIIAQVQVPVKPGDTHESLTERIKAAETPQLVAELGKLVRS</sequence>
<dbReference type="HAMAP" id="MF_01930">
    <property type="entry name" value="PurN"/>
    <property type="match status" value="1"/>
</dbReference>
<feature type="binding site" evidence="6">
    <location>
        <position position="478"/>
    </location>
    <ligand>
        <name>(6R)-10-formyltetrahydrofolate</name>
        <dbReference type="ChEBI" id="CHEBI:195366"/>
    </ligand>
</feature>
<evidence type="ECO:0000256" key="5">
    <source>
        <dbReference type="ARBA" id="ARBA00047664"/>
    </source>
</evidence>
<keyword evidence="7" id="KW-0472">Membrane</keyword>
<dbReference type="GO" id="GO:0006189">
    <property type="term" value="P:'de novo' IMP biosynthetic process"/>
    <property type="evidence" value="ECO:0007669"/>
    <property type="project" value="UniProtKB-UniRule"/>
</dbReference>
<comment type="catalytic activity">
    <reaction evidence="5 6">
        <text>N(1)-(5-phospho-beta-D-ribosyl)glycinamide + (6R)-10-formyltetrahydrofolate = N(2)-formyl-N(1)-(5-phospho-beta-D-ribosyl)glycinamide + (6S)-5,6,7,8-tetrahydrofolate + H(+)</text>
        <dbReference type="Rhea" id="RHEA:15053"/>
        <dbReference type="ChEBI" id="CHEBI:15378"/>
        <dbReference type="ChEBI" id="CHEBI:57453"/>
        <dbReference type="ChEBI" id="CHEBI:143788"/>
        <dbReference type="ChEBI" id="CHEBI:147286"/>
        <dbReference type="ChEBI" id="CHEBI:195366"/>
        <dbReference type="EC" id="2.1.2.2"/>
    </reaction>
</comment>
<comment type="pathway">
    <text evidence="1 6">Purine metabolism; IMP biosynthesis via de novo pathway; N(2)-formyl-N(1)-(5-phospho-D-ribosyl)glycinamide from N(1)-(5-phospho-D-ribosyl)glycinamide (10-formyl THF route): step 1/1.</text>
</comment>
<evidence type="ECO:0000256" key="6">
    <source>
        <dbReference type="HAMAP-Rule" id="MF_01930"/>
    </source>
</evidence>
<comment type="similarity">
    <text evidence="4 6">Belongs to the GART family.</text>
</comment>
<evidence type="ECO:0000313" key="9">
    <source>
        <dbReference type="EMBL" id="UQF80263.1"/>
    </source>
</evidence>
<feature type="transmembrane region" description="Helical" evidence="7">
    <location>
        <begin position="360"/>
        <end position="381"/>
    </location>
</feature>
<evidence type="ECO:0000256" key="2">
    <source>
        <dbReference type="ARBA" id="ARBA00022679"/>
    </source>
</evidence>
<dbReference type="InterPro" id="IPR001555">
    <property type="entry name" value="GART_AS"/>
</dbReference>
<dbReference type="EC" id="2.1.2.2" evidence="6"/>
<dbReference type="GO" id="GO:0005829">
    <property type="term" value="C:cytosol"/>
    <property type="evidence" value="ECO:0007669"/>
    <property type="project" value="TreeGrafter"/>
</dbReference>
<evidence type="ECO:0000256" key="7">
    <source>
        <dbReference type="SAM" id="Phobius"/>
    </source>
</evidence>
<dbReference type="Gene3D" id="3.40.50.170">
    <property type="entry name" value="Formyl transferase, N-terminal domain"/>
    <property type="match status" value="1"/>
</dbReference>
<dbReference type="Pfam" id="PF00551">
    <property type="entry name" value="Formyl_trans_N"/>
    <property type="match status" value="1"/>
</dbReference>
<evidence type="ECO:0000256" key="4">
    <source>
        <dbReference type="ARBA" id="ARBA00038440"/>
    </source>
</evidence>
<dbReference type="PROSITE" id="PS00373">
    <property type="entry name" value="GART"/>
    <property type="match status" value="1"/>
</dbReference>
<feature type="transmembrane region" description="Helical" evidence="7">
    <location>
        <begin position="285"/>
        <end position="306"/>
    </location>
</feature>
<dbReference type="PANTHER" id="PTHR43369:SF2">
    <property type="entry name" value="PHOSPHORIBOSYLGLYCINAMIDE FORMYLTRANSFERASE"/>
    <property type="match status" value="1"/>
</dbReference>
<evidence type="ECO:0000259" key="8">
    <source>
        <dbReference type="Pfam" id="PF00551"/>
    </source>
</evidence>
<organism evidence="9 10">
    <name type="scientific">Actinomyces graevenitzii</name>
    <dbReference type="NCBI Taxonomy" id="55565"/>
    <lineage>
        <taxon>Bacteria</taxon>
        <taxon>Bacillati</taxon>
        <taxon>Actinomycetota</taxon>
        <taxon>Actinomycetes</taxon>
        <taxon>Actinomycetales</taxon>
        <taxon>Actinomycetaceae</taxon>
        <taxon>Actinomyces</taxon>
    </lineage>
</organism>
<accession>A0A9E7AQV8</accession>
<feature type="binding site" evidence="6">
    <location>
        <position position="520"/>
    </location>
    <ligand>
        <name>(6R)-10-formyltetrahydrofolate</name>
        <dbReference type="ChEBI" id="CHEBI:195366"/>
    </ligand>
</feature>
<feature type="transmembrane region" description="Helical" evidence="7">
    <location>
        <begin position="136"/>
        <end position="155"/>
    </location>
</feature>
<keyword evidence="7" id="KW-0812">Transmembrane</keyword>
<feature type="binding site" evidence="6">
    <location>
        <begin position="426"/>
        <end position="428"/>
    </location>
    <ligand>
        <name>N(1)-(5-phospho-beta-D-ribosyl)glycinamide</name>
        <dbReference type="ChEBI" id="CHEBI:143788"/>
    </ligand>
</feature>
<feature type="active site" description="Proton donor" evidence="6">
    <location>
        <position position="522"/>
    </location>
</feature>
<feature type="transmembrane region" description="Helical" evidence="7">
    <location>
        <begin position="216"/>
        <end position="236"/>
    </location>
</feature>
<reference evidence="9" key="1">
    <citation type="submission" date="2022-05" db="EMBL/GenBank/DDBJ databases">
        <title>Using nanopore sequencing to obtain complete genomes from saliva samples.</title>
        <authorList>
            <person name="Baker J.L."/>
        </authorList>
    </citation>
    <scope>NUCLEOTIDE SEQUENCE</scope>
    <source>
        <strain evidence="9">JCVI-JB-Ag32</strain>
    </source>
</reference>
<dbReference type="InterPro" id="IPR045931">
    <property type="entry name" value="DUF6350"/>
</dbReference>
<feature type="transmembrane region" description="Helical" evidence="7">
    <location>
        <begin position="28"/>
        <end position="47"/>
    </location>
</feature>
<dbReference type="CDD" id="cd08645">
    <property type="entry name" value="FMT_core_GART"/>
    <property type="match status" value="1"/>
</dbReference>
<evidence type="ECO:0000256" key="1">
    <source>
        <dbReference type="ARBA" id="ARBA00005054"/>
    </source>
</evidence>
<keyword evidence="2 6" id="KW-0808">Transferase</keyword>
<feature type="transmembrane region" description="Helical" evidence="7">
    <location>
        <begin position="318"/>
        <end position="340"/>
    </location>
</feature>
<dbReference type="InterPro" id="IPR036477">
    <property type="entry name" value="Formyl_transf_N_sf"/>
</dbReference>
<gene>
    <name evidence="6 9" type="primary">purN</name>
    <name evidence="9" type="ORF">M3I41_03030</name>
</gene>
<evidence type="ECO:0000256" key="3">
    <source>
        <dbReference type="ARBA" id="ARBA00022755"/>
    </source>
</evidence>
<dbReference type="InterPro" id="IPR004607">
    <property type="entry name" value="GART"/>
</dbReference>
<dbReference type="Pfam" id="PF19877">
    <property type="entry name" value="DUF6350"/>
    <property type="match status" value="1"/>
</dbReference>
<proteinExistence type="inferred from homology"/>
<dbReference type="EMBL" id="CP097095">
    <property type="protein sequence ID" value="UQF80263.1"/>
    <property type="molecule type" value="Genomic_DNA"/>
</dbReference>